<protein>
    <submittedName>
        <fullName evidence="2">Ankyrin repeat domain-containing protein</fullName>
    </submittedName>
</protein>
<proteinExistence type="predicted"/>
<evidence type="ECO:0000313" key="2">
    <source>
        <dbReference type="EMBL" id="MCM2680024.1"/>
    </source>
</evidence>
<dbReference type="Proteomes" id="UP001165393">
    <property type="component" value="Unassembled WGS sequence"/>
</dbReference>
<evidence type="ECO:0000313" key="3">
    <source>
        <dbReference type="Proteomes" id="UP001165393"/>
    </source>
</evidence>
<gene>
    <name evidence="2" type="ORF">NAF29_10140</name>
</gene>
<accession>A0AA41W809</accession>
<keyword evidence="3" id="KW-1185">Reference proteome</keyword>
<dbReference type="PROSITE" id="PS50088">
    <property type="entry name" value="ANK_REPEAT"/>
    <property type="match status" value="1"/>
</dbReference>
<dbReference type="PROSITE" id="PS50297">
    <property type="entry name" value="ANK_REP_REGION"/>
    <property type="match status" value="1"/>
</dbReference>
<comment type="caution">
    <text evidence="2">The sequence shown here is derived from an EMBL/GenBank/DDBJ whole genome shotgun (WGS) entry which is preliminary data.</text>
</comment>
<dbReference type="InterPro" id="IPR036770">
    <property type="entry name" value="Ankyrin_rpt-contain_sf"/>
</dbReference>
<dbReference type="SUPFAM" id="SSF48403">
    <property type="entry name" value="Ankyrin repeat"/>
    <property type="match status" value="1"/>
</dbReference>
<name>A0AA41W809_9GAMM</name>
<sequence length="206" mass="22891">MTNPSNLSGFKVLVLVSPYTGCRVTPIDKGFVDPCSGEFFNDFGHTPQTDKFLPSLNHRVKGAELEIILSDLKLELVENCEQIKDWQGIKDIAYRSNENELIYVLSCGDIIWGISSEVGFTITHLLSGMGSLDLISKSGSKNVDLNTLSHNGETPLSIAVKMKKKVSIDYLIEHGAVTSEICNSDFCSPSFEELIDQFYPEYEIED</sequence>
<dbReference type="InterPro" id="IPR002110">
    <property type="entry name" value="Ankyrin_rpt"/>
</dbReference>
<feature type="repeat" description="ANK" evidence="1">
    <location>
        <begin position="151"/>
        <end position="176"/>
    </location>
</feature>
<dbReference type="EMBL" id="JAMQGP010000004">
    <property type="protein sequence ID" value="MCM2680024.1"/>
    <property type="molecule type" value="Genomic_DNA"/>
</dbReference>
<evidence type="ECO:0000256" key="1">
    <source>
        <dbReference type="PROSITE-ProRule" id="PRU00023"/>
    </source>
</evidence>
<organism evidence="2 3">
    <name type="scientific">Echinimonas agarilytica</name>
    <dbReference type="NCBI Taxonomy" id="1215918"/>
    <lineage>
        <taxon>Bacteria</taxon>
        <taxon>Pseudomonadati</taxon>
        <taxon>Pseudomonadota</taxon>
        <taxon>Gammaproteobacteria</taxon>
        <taxon>Alteromonadales</taxon>
        <taxon>Echinimonadaceae</taxon>
        <taxon>Echinimonas</taxon>
    </lineage>
</organism>
<dbReference type="Gene3D" id="1.25.40.20">
    <property type="entry name" value="Ankyrin repeat-containing domain"/>
    <property type="match status" value="1"/>
</dbReference>
<dbReference type="RefSeq" id="WP_251261452.1">
    <property type="nucleotide sequence ID" value="NZ_JAMQGP010000004.1"/>
</dbReference>
<keyword evidence="1" id="KW-0040">ANK repeat</keyword>
<dbReference type="AlphaFoldDB" id="A0AA41W809"/>
<reference evidence="2 3" key="1">
    <citation type="journal article" date="2013" name="Antonie Van Leeuwenhoek">
        <title>Echinimonas agarilytica gen. nov., sp. nov., a new gammaproteobacterium isolated from the sea urchin Strongylocentrotus intermedius.</title>
        <authorList>
            <person name="Nedashkovskaya O.I."/>
            <person name="Stenkova A.M."/>
            <person name="Zhukova N.V."/>
            <person name="Van Trappen S."/>
            <person name="Lee J.S."/>
            <person name="Kim S.B."/>
        </authorList>
    </citation>
    <scope>NUCLEOTIDE SEQUENCE [LARGE SCALE GENOMIC DNA]</scope>
    <source>
        <strain evidence="2 3">KMM 6351</strain>
    </source>
</reference>